<reference evidence="1 2" key="1">
    <citation type="submission" date="2019-08" db="EMBL/GenBank/DDBJ databases">
        <title>Bacillus genomes from the desert of Cuatro Cienegas, Coahuila.</title>
        <authorList>
            <person name="Olmedo-Alvarez G."/>
        </authorList>
    </citation>
    <scope>NUCLEOTIDE SEQUENCE [LARGE SCALE GENOMIC DNA]</scope>
    <source>
        <strain evidence="1 2">CH98b_3T</strain>
    </source>
</reference>
<dbReference type="Proteomes" id="UP000324517">
    <property type="component" value="Unassembled WGS sequence"/>
</dbReference>
<name>A0A5D4T3U1_9BACI</name>
<protein>
    <submittedName>
        <fullName evidence="1">Uncharacterized protein</fullName>
    </submittedName>
</protein>
<dbReference type="AlphaFoldDB" id="A0A5D4T3U1"/>
<gene>
    <name evidence="1" type="ORF">FZC75_17335</name>
</gene>
<comment type="caution">
    <text evidence="1">The sequence shown here is derived from an EMBL/GenBank/DDBJ whole genome shotgun (WGS) entry which is preliminary data.</text>
</comment>
<dbReference type="EMBL" id="VTET01000009">
    <property type="protein sequence ID" value="TYS69318.1"/>
    <property type="molecule type" value="Genomic_DNA"/>
</dbReference>
<dbReference type="RefSeq" id="WP_222928237.1">
    <property type="nucleotide sequence ID" value="NZ_VTET01000009.1"/>
</dbReference>
<organism evidence="1 2">
    <name type="scientific">Sutcliffiella horikoshii</name>
    <dbReference type="NCBI Taxonomy" id="79883"/>
    <lineage>
        <taxon>Bacteria</taxon>
        <taxon>Bacillati</taxon>
        <taxon>Bacillota</taxon>
        <taxon>Bacilli</taxon>
        <taxon>Bacillales</taxon>
        <taxon>Bacillaceae</taxon>
        <taxon>Sutcliffiella</taxon>
    </lineage>
</organism>
<evidence type="ECO:0000313" key="2">
    <source>
        <dbReference type="Proteomes" id="UP000324517"/>
    </source>
</evidence>
<evidence type="ECO:0000313" key="1">
    <source>
        <dbReference type="EMBL" id="TYS69318.1"/>
    </source>
</evidence>
<proteinExistence type="predicted"/>
<accession>A0A5D4T3U1</accession>
<sequence>MSKWIESAVPTKGTVCPSIISLKGYTCCGVDTPLETGAFGAPVFLWGKTSLLSDLTCLYPNNWRVIL</sequence>